<feature type="domain" description="Plectin/eS10 N-terminal" evidence="17">
    <location>
        <begin position="1"/>
        <end position="45"/>
    </location>
</feature>
<dbReference type="GO" id="GO:0005730">
    <property type="term" value="C:nucleolus"/>
    <property type="evidence" value="ECO:0007669"/>
    <property type="project" value="UniProtKB-SubCell"/>
</dbReference>
<dbReference type="Proteomes" id="UP000645828">
    <property type="component" value="Unassembled WGS sequence"/>
</dbReference>
<keyword evidence="7" id="KW-0597">Phosphoprotein</keyword>
<evidence type="ECO:0000256" key="12">
    <source>
        <dbReference type="ARBA" id="ARBA00044523"/>
    </source>
</evidence>
<dbReference type="GO" id="GO:0003735">
    <property type="term" value="F:structural constituent of ribosome"/>
    <property type="evidence" value="ECO:0007669"/>
    <property type="project" value="TreeGrafter"/>
</dbReference>
<keyword evidence="5" id="KW-0963">Cytoplasm</keyword>
<name>A0A811Z482_NYCPR</name>
<evidence type="ECO:0000256" key="16">
    <source>
        <dbReference type="SAM" id="MobiDB-lite"/>
    </source>
</evidence>
<keyword evidence="4" id="KW-0488">Methylation</keyword>
<comment type="function">
    <text evidence="14">Component of the 40S ribosomal subunit. The ribosome is a large ribonucleoprotein complex responsible for the synthesis of proteins in the cell.</text>
</comment>
<evidence type="ECO:0000256" key="15">
    <source>
        <dbReference type="ARBA" id="ARBA00047069"/>
    </source>
</evidence>
<gene>
    <name evidence="18" type="ORF">NYPRO_LOCUS17330</name>
</gene>
<comment type="caution">
    <text evidence="18">The sequence shown here is derived from an EMBL/GenBank/DDBJ whole genome shotgun (WGS) entry which is preliminary data.</text>
</comment>
<comment type="subcellular location">
    <subcellularLocation>
        <location evidence="1">Cytoplasm</location>
    </subcellularLocation>
    <subcellularLocation>
        <location evidence="2">Nucleus</location>
        <location evidence="2">Nucleolus</location>
    </subcellularLocation>
</comment>
<dbReference type="AlphaFoldDB" id="A0A811Z482"/>
<dbReference type="PANTHER" id="PTHR12146:SF10">
    <property type="entry name" value="SMALL RIBOSOMAL SUBUNIT PROTEIN ES10"/>
    <property type="match status" value="1"/>
</dbReference>
<evidence type="ECO:0000313" key="18">
    <source>
        <dbReference type="EMBL" id="CAD7684537.1"/>
    </source>
</evidence>
<evidence type="ECO:0000256" key="4">
    <source>
        <dbReference type="ARBA" id="ARBA00022481"/>
    </source>
</evidence>
<evidence type="ECO:0000256" key="2">
    <source>
        <dbReference type="ARBA" id="ARBA00004604"/>
    </source>
</evidence>
<evidence type="ECO:0000256" key="6">
    <source>
        <dbReference type="ARBA" id="ARBA00022499"/>
    </source>
</evidence>
<protein>
    <recommendedName>
        <fullName evidence="12">Small ribosomal subunit protein eS10</fullName>
    </recommendedName>
    <alternativeName>
        <fullName evidence="13">40S ribosomal protein S10</fullName>
    </alternativeName>
</protein>
<evidence type="ECO:0000256" key="7">
    <source>
        <dbReference type="ARBA" id="ARBA00022553"/>
    </source>
</evidence>
<evidence type="ECO:0000256" key="13">
    <source>
        <dbReference type="ARBA" id="ARBA00044563"/>
    </source>
</evidence>
<keyword evidence="10" id="KW-0539">Nucleus</keyword>
<proteinExistence type="inferred from homology"/>
<evidence type="ECO:0000256" key="1">
    <source>
        <dbReference type="ARBA" id="ARBA00004496"/>
    </source>
</evidence>
<keyword evidence="6" id="KW-1017">Isopeptide bond</keyword>
<evidence type="ECO:0000256" key="14">
    <source>
        <dbReference type="ARBA" id="ARBA00045797"/>
    </source>
</evidence>
<dbReference type="InterPro" id="IPR037447">
    <property type="entry name" value="Ribosomal_eS10"/>
</dbReference>
<dbReference type="Gene3D" id="1.10.10.10">
    <property type="entry name" value="Winged helix-like DNA-binding domain superfamily/Winged helix DNA-binding domain"/>
    <property type="match status" value="1"/>
</dbReference>
<dbReference type="GO" id="GO:0003723">
    <property type="term" value="F:RNA binding"/>
    <property type="evidence" value="ECO:0007669"/>
    <property type="project" value="TreeGrafter"/>
</dbReference>
<dbReference type="InterPro" id="IPR036388">
    <property type="entry name" value="WH-like_DNA-bd_sf"/>
</dbReference>
<sequence length="129" mass="14668">MPKKNCIAMYELLFKEGTMVAERDIHMPKNPELKDKNVPNLHIMRKHFFWKLTREGLPCLCDDLHMPPGTGPATLHHTILILQRARLTQGEADSYTSRPSPGANKKAEAVSATEFQFRGEFGHRCPPQC</sequence>
<evidence type="ECO:0000313" key="19">
    <source>
        <dbReference type="Proteomes" id="UP000645828"/>
    </source>
</evidence>
<evidence type="ECO:0000256" key="9">
    <source>
        <dbReference type="ARBA" id="ARBA00022980"/>
    </source>
</evidence>
<dbReference type="Pfam" id="PF03501">
    <property type="entry name" value="S10_plectin"/>
    <property type="match status" value="1"/>
</dbReference>
<accession>A0A811Z482</accession>
<reference evidence="18" key="1">
    <citation type="submission" date="2020-12" db="EMBL/GenBank/DDBJ databases">
        <authorList>
            <consortium name="Molecular Ecology Group"/>
        </authorList>
    </citation>
    <scope>NUCLEOTIDE SEQUENCE</scope>
    <source>
        <strain evidence="18">TBG_1078</strain>
    </source>
</reference>
<keyword evidence="11" id="KW-0687">Ribonucleoprotein</keyword>
<evidence type="ECO:0000256" key="5">
    <source>
        <dbReference type="ARBA" id="ARBA00022490"/>
    </source>
</evidence>
<evidence type="ECO:0000256" key="8">
    <source>
        <dbReference type="ARBA" id="ARBA00022843"/>
    </source>
</evidence>
<dbReference type="PANTHER" id="PTHR12146">
    <property type="entry name" value="40S RIBOSOMAL PROTEIN S10"/>
    <property type="match status" value="1"/>
</dbReference>
<evidence type="ECO:0000256" key="3">
    <source>
        <dbReference type="ARBA" id="ARBA00007278"/>
    </source>
</evidence>
<evidence type="ECO:0000256" key="11">
    <source>
        <dbReference type="ARBA" id="ARBA00023274"/>
    </source>
</evidence>
<keyword evidence="9" id="KW-0689">Ribosomal protein</keyword>
<evidence type="ECO:0000256" key="10">
    <source>
        <dbReference type="ARBA" id="ARBA00023242"/>
    </source>
</evidence>
<organism evidence="18 19">
    <name type="scientific">Nyctereutes procyonoides</name>
    <name type="common">Raccoon dog</name>
    <name type="synonym">Canis procyonoides</name>
    <dbReference type="NCBI Taxonomy" id="34880"/>
    <lineage>
        <taxon>Eukaryota</taxon>
        <taxon>Metazoa</taxon>
        <taxon>Chordata</taxon>
        <taxon>Craniata</taxon>
        <taxon>Vertebrata</taxon>
        <taxon>Euteleostomi</taxon>
        <taxon>Mammalia</taxon>
        <taxon>Eutheria</taxon>
        <taxon>Laurasiatheria</taxon>
        <taxon>Carnivora</taxon>
        <taxon>Caniformia</taxon>
        <taxon>Canidae</taxon>
        <taxon>Nyctereutes</taxon>
    </lineage>
</organism>
<comment type="subunit">
    <text evidence="15">Component of the small ribosomal subunit. The methylated form interacts with NPM1.</text>
</comment>
<feature type="region of interest" description="Disordered" evidence="16">
    <location>
        <begin position="90"/>
        <end position="109"/>
    </location>
</feature>
<comment type="similarity">
    <text evidence="3">Belongs to the eukaryotic ribosomal protein eS10 family.</text>
</comment>
<dbReference type="InterPro" id="IPR005326">
    <property type="entry name" value="Plectin_eS10_N"/>
</dbReference>
<keyword evidence="19" id="KW-1185">Reference proteome</keyword>
<evidence type="ECO:0000259" key="17">
    <source>
        <dbReference type="Pfam" id="PF03501"/>
    </source>
</evidence>
<dbReference type="GO" id="GO:0022627">
    <property type="term" value="C:cytosolic small ribosomal subunit"/>
    <property type="evidence" value="ECO:0007669"/>
    <property type="project" value="TreeGrafter"/>
</dbReference>
<dbReference type="EMBL" id="CAJHUB010000757">
    <property type="protein sequence ID" value="CAD7684537.1"/>
    <property type="molecule type" value="Genomic_DNA"/>
</dbReference>
<keyword evidence="8" id="KW-0832">Ubl conjugation</keyword>